<dbReference type="GO" id="GO:0005737">
    <property type="term" value="C:cytoplasm"/>
    <property type="evidence" value="ECO:0007669"/>
    <property type="project" value="UniProtKB-SubCell"/>
</dbReference>
<dbReference type="GO" id="GO:0051082">
    <property type="term" value="F:unfolded protein binding"/>
    <property type="evidence" value="ECO:0007669"/>
    <property type="project" value="UniProtKB-UniRule"/>
</dbReference>
<evidence type="ECO:0000256" key="3">
    <source>
        <dbReference type="ARBA" id="ARBA00023186"/>
    </source>
</evidence>
<proteinExistence type="inferred from homology"/>
<keyword evidence="7" id="KW-1185">Reference proteome</keyword>
<dbReference type="SUPFAM" id="SSF69737">
    <property type="entry name" value="Urease metallochaperone UreE, C-terminal domain"/>
    <property type="match status" value="1"/>
</dbReference>
<dbReference type="GO" id="GO:0006457">
    <property type="term" value="P:protein folding"/>
    <property type="evidence" value="ECO:0007669"/>
    <property type="project" value="InterPro"/>
</dbReference>
<dbReference type="HAMAP" id="MF_00822">
    <property type="entry name" value="UreE"/>
    <property type="match status" value="1"/>
</dbReference>
<gene>
    <name evidence="4" type="primary">ureE</name>
    <name evidence="6" type="ORF">SAMN02982922_0484</name>
</gene>
<dbReference type="PIRSF" id="PIRSF036402">
    <property type="entry name" value="Ureas_acces_UreE"/>
    <property type="match status" value="1"/>
</dbReference>
<comment type="similarity">
    <text evidence="4">Belongs to the UreE family.</text>
</comment>
<dbReference type="RefSeq" id="WP_085462680.1">
    <property type="nucleotide sequence ID" value="NZ_FXBL01000003.1"/>
</dbReference>
<dbReference type="GO" id="GO:0065003">
    <property type="term" value="P:protein-containing complex assembly"/>
    <property type="evidence" value="ECO:0007669"/>
    <property type="project" value="InterPro"/>
</dbReference>
<dbReference type="GO" id="GO:0019627">
    <property type="term" value="P:urea metabolic process"/>
    <property type="evidence" value="ECO:0007669"/>
    <property type="project" value="InterPro"/>
</dbReference>
<dbReference type="SMART" id="SM00988">
    <property type="entry name" value="UreE_N"/>
    <property type="match status" value="1"/>
</dbReference>
<dbReference type="Gene3D" id="3.30.70.790">
    <property type="entry name" value="UreE, C-terminal domain"/>
    <property type="match status" value="1"/>
</dbReference>
<dbReference type="AlphaFoldDB" id="A0A1X7MS04"/>
<protein>
    <recommendedName>
        <fullName evidence="4">Urease accessory protein UreE</fullName>
    </recommendedName>
</protein>
<evidence type="ECO:0000256" key="4">
    <source>
        <dbReference type="HAMAP-Rule" id="MF_00822"/>
    </source>
</evidence>
<sequence>MLRIESVLGNVRDAPFADVVHRLAHEGAVEYLFIEEADMGRHRIRLDTDRGTDCAVSLSRDESLEDGAVLFLDQSRAVVVRVGAPRILRLRAASVDGALRLGWHAGNLHWRVRFEEGALVVLLDGPRADYLARLGALIEGGVDVIDDHHH</sequence>
<dbReference type="Gene3D" id="2.60.260.20">
    <property type="entry name" value="Urease metallochaperone UreE, N-terminal domain"/>
    <property type="match status" value="1"/>
</dbReference>
<feature type="domain" description="UreE urease accessory N-terminal" evidence="5">
    <location>
        <begin position="17"/>
        <end position="78"/>
    </location>
</feature>
<dbReference type="InterPro" id="IPR036118">
    <property type="entry name" value="UreE_N_sf"/>
</dbReference>
<dbReference type="InterPro" id="IPR012406">
    <property type="entry name" value="UreE"/>
</dbReference>
<name>A0A1X7MS04_9HYPH</name>
<reference evidence="6 7" key="1">
    <citation type="submission" date="2017-04" db="EMBL/GenBank/DDBJ databases">
        <authorList>
            <person name="Afonso C.L."/>
            <person name="Miller P.J."/>
            <person name="Scott M.A."/>
            <person name="Spackman E."/>
            <person name="Goraichik I."/>
            <person name="Dimitrov K.M."/>
            <person name="Suarez D.L."/>
            <person name="Swayne D.E."/>
        </authorList>
    </citation>
    <scope>NUCLEOTIDE SEQUENCE [LARGE SCALE GENOMIC DNA]</scope>
    <source>
        <strain evidence="6 7">B5P</strain>
    </source>
</reference>
<comment type="function">
    <text evidence="4">Involved in urease metallocenter assembly. Binds nickel. Probably functions as a nickel donor during metallocenter assembly.</text>
</comment>
<keyword evidence="2 4" id="KW-0533">Nickel</keyword>
<evidence type="ECO:0000256" key="2">
    <source>
        <dbReference type="ARBA" id="ARBA00022596"/>
    </source>
</evidence>
<evidence type="ECO:0000313" key="7">
    <source>
        <dbReference type="Proteomes" id="UP000193083"/>
    </source>
</evidence>
<evidence type="ECO:0000259" key="5">
    <source>
        <dbReference type="SMART" id="SM00988"/>
    </source>
</evidence>
<comment type="subcellular location">
    <subcellularLocation>
        <location evidence="4">Cytoplasm</location>
    </subcellularLocation>
</comment>
<accession>A0A1X7MS04</accession>
<evidence type="ECO:0000313" key="6">
    <source>
        <dbReference type="EMBL" id="SMH26826.1"/>
    </source>
</evidence>
<dbReference type="SUPFAM" id="SSF69287">
    <property type="entry name" value="Urease metallochaperone UreE, N-terminal domain"/>
    <property type="match status" value="1"/>
</dbReference>
<dbReference type="Pfam" id="PF02814">
    <property type="entry name" value="UreE_N"/>
    <property type="match status" value="1"/>
</dbReference>
<dbReference type="OrthoDB" id="7376380at2"/>
<dbReference type="InterPro" id="IPR004029">
    <property type="entry name" value="UreE_N"/>
</dbReference>
<evidence type="ECO:0000256" key="1">
    <source>
        <dbReference type="ARBA" id="ARBA00022490"/>
    </source>
</evidence>
<organism evidence="6 7">
    <name type="scientific">Mesorhizobium australicum</name>
    <dbReference type="NCBI Taxonomy" id="536018"/>
    <lineage>
        <taxon>Bacteria</taxon>
        <taxon>Pseudomonadati</taxon>
        <taxon>Pseudomonadota</taxon>
        <taxon>Alphaproteobacteria</taxon>
        <taxon>Hyphomicrobiales</taxon>
        <taxon>Phyllobacteriaceae</taxon>
        <taxon>Mesorhizobium</taxon>
    </lineage>
</organism>
<dbReference type="Proteomes" id="UP000193083">
    <property type="component" value="Unassembled WGS sequence"/>
</dbReference>
<keyword evidence="1 4" id="KW-0963">Cytoplasm</keyword>
<dbReference type="EMBL" id="FXBL01000003">
    <property type="protein sequence ID" value="SMH26826.1"/>
    <property type="molecule type" value="Genomic_DNA"/>
</dbReference>
<keyword evidence="3 4" id="KW-0143">Chaperone</keyword>
<dbReference type="NCBIfam" id="NF009752">
    <property type="entry name" value="PRK13261.1-2"/>
    <property type="match status" value="1"/>
</dbReference>
<dbReference type="GO" id="GO:0016151">
    <property type="term" value="F:nickel cation binding"/>
    <property type="evidence" value="ECO:0007669"/>
    <property type="project" value="UniProtKB-UniRule"/>
</dbReference>